<proteinExistence type="predicted"/>
<feature type="transmembrane region" description="Helical" evidence="1">
    <location>
        <begin position="111"/>
        <end position="129"/>
    </location>
</feature>
<organism evidence="2 3">
    <name type="scientific">Amblyomma americanum</name>
    <name type="common">Lone star tick</name>
    <dbReference type="NCBI Taxonomy" id="6943"/>
    <lineage>
        <taxon>Eukaryota</taxon>
        <taxon>Metazoa</taxon>
        <taxon>Ecdysozoa</taxon>
        <taxon>Arthropoda</taxon>
        <taxon>Chelicerata</taxon>
        <taxon>Arachnida</taxon>
        <taxon>Acari</taxon>
        <taxon>Parasitiformes</taxon>
        <taxon>Ixodida</taxon>
        <taxon>Ixodoidea</taxon>
        <taxon>Ixodidae</taxon>
        <taxon>Amblyomminae</taxon>
        <taxon>Amblyomma</taxon>
    </lineage>
</organism>
<comment type="caution">
    <text evidence="2">The sequence shown here is derived from an EMBL/GenBank/DDBJ whole genome shotgun (WGS) entry which is preliminary data.</text>
</comment>
<accession>A0AAQ4E9V4</accession>
<reference evidence="2 3" key="1">
    <citation type="journal article" date="2023" name="Arcadia Sci">
        <title>De novo assembly of a long-read Amblyomma americanum tick genome.</title>
        <authorList>
            <person name="Chou S."/>
            <person name="Poskanzer K.E."/>
            <person name="Rollins M."/>
            <person name="Thuy-Boun P.S."/>
        </authorList>
    </citation>
    <scope>NUCLEOTIDE SEQUENCE [LARGE SCALE GENOMIC DNA]</scope>
    <source>
        <strain evidence="2">F_SG_1</strain>
        <tissue evidence="2">Salivary glands</tissue>
    </source>
</reference>
<gene>
    <name evidence="2" type="ORF">V5799_025336</name>
</gene>
<keyword evidence="1" id="KW-0472">Membrane</keyword>
<dbReference type="AlphaFoldDB" id="A0AAQ4E9V4"/>
<keyword evidence="1" id="KW-0812">Transmembrane</keyword>
<protein>
    <submittedName>
        <fullName evidence="2">Uncharacterized protein</fullName>
    </submittedName>
</protein>
<sequence>MAGDPNKYMTNEIKVYLIGVGAGDWERLLAADVRPQGQVQEYRISLVLKRFAKLVAWVGEWADAAKTPTLHLAANLSQLNTVHLAALTCIWGLSVFALILGFTGERRTSRLLVRLAEGVFACFVLQVRAVPWLGAGHRMIAILERYS</sequence>
<keyword evidence="3" id="KW-1185">Reference proteome</keyword>
<keyword evidence="1" id="KW-1133">Transmembrane helix</keyword>
<dbReference type="EMBL" id="JARKHS020019771">
    <property type="protein sequence ID" value="KAK8771420.1"/>
    <property type="molecule type" value="Genomic_DNA"/>
</dbReference>
<evidence type="ECO:0000313" key="3">
    <source>
        <dbReference type="Proteomes" id="UP001321473"/>
    </source>
</evidence>
<feature type="transmembrane region" description="Helical" evidence="1">
    <location>
        <begin position="82"/>
        <end position="104"/>
    </location>
</feature>
<name>A0AAQ4E9V4_AMBAM</name>
<evidence type="ECO:0000256" key="1">
    <source>
        <dbReference type="SAM" id="Phobius"/>
    </source>
</evidence>
<dbReference type="Proteomes" id="UP001321473">
    <property type="component" value="Unassembled WGS sequence"/>
</dbReference>
<evidence type="ECO:0000313" key="2">
    <source>
        <dbReference type="EMBL" id="KAK8771420.1"/>
    </source>
</evidence>